<accession>A0A9D4MZP2</accession>
<name>A0A9D4MZP2_DREPO</name>
<dbReference type="AlphaFoldDB" id="A0A9D4MZP2"/>
<feature type="region of interest" description="Disordered" evidence="1">
    <location>
        <begin position="1"/>
        <end position="25"/>
    </location>
</feature>
<evidence type="ECO:0000313" key="2">
    <source>
        <dbReference type="EMBL" id="KAH3884634.1"/>
    </source>
</evidence>
<organism evidence="2 3">
    <name type="scientific">Dreissena polymorpha</name>
    <name type="common">Zebra mussel</name>
    <name type="synonym">Mytilus polymorpha</name>
    <dbReference type="NCBI Taxonomy" id="45954"/>
    <lineage>
        <taxon>Eukaryota</taxon>
        <taxon>Metazoa</taxon>
        <taxon>Spiralia</taxon>
        <taxon>Lophotrochozoa</taxon>
        <taxon>Mollusca</taxon>
        <taxon>Bivalvia</taxon>
        <taxon>Autobranchia</taxon>
        <taxon>Heteroconchia</taxon>
        <taxon>Euheterodonta</taxon>
        <taxon>Imparidentia</taxon>
        <taxon>Neoheterodontei</taxon>
        <taxon>Myida</taxon>
        <taxon>Dreissenoidea</taxon>
        <taxon>Dreissenidae</taxon>
        <taxon>Dreissena</taxon>
    </lineage>
</organism>
<protein>
    <submittedName>
        <fullName evidence="2">Uncharacterized protein</fullName>
    </submittedName>
</protein>
<dbReference type="EMBL" id="JAIWYP010000001">
    <property type="protein sequence ID" value="KAH3884634.1"/>
    <property type="molecule type" value="Genomic_DNA"/>
</dbReference>
<feature type="region of interest" description="Disordered" evidence="1">
    <location>
        <begin position="47"/>
        <end position="69"/>
    </location>
</feature>
<dbReference type="Proteomes" id="UP000828390">
    <property type="component" value="Unassembled WGS sequence"/>
</dbReference>
<keyword evidence="3" id="KW-1185">Reference proteome</keyword>
<evidence type="ECO:0000256" key="1">
    <source>
        <dbReference type="SAM" id="MobiDB-lite"/>
    </source>
</evidence>
<reference evidence="2" key="2">
    <citation type="submission" date="2020-11" db="EMBL/GenBank/DDBJ databases">
        <authorList>
            <person name="McCartney M.A."/>
            <person name="Auch B."/>
            <person name="Kono T."/>
            <person name="Mallez S."/>
            <person name="Becker A."/>
            <person name="Gohl D.M."/>
            <person name="Silverstein K.A.T."/>
            <person name="Koren S."/>
            <person name="Bechman K.B."/>
            <person name="Herman A."/>
            <person name="Abrahante J.E."/>
            <person name="Garbe J."/>
        </authorList>
    </citation>
    <scope>NUCLEOTIDE SEQUENCE</scope>
    <source>
        <strain evidence="2">Duluth1</strain>
        <tissue evidence="2">Whole animal</tissue>
    </source>
</reference>
<proteinExistence type="predicted"/>
<comment type="caution">
    <text evidence="2">The sequence shown here is derived from an EMBL/GenBank/DDBJ whole genome shotgun (WGS) entry which is preliminary data.</text>
</comment>
<gene>
    <name evidence="2" type="ORF">DPMN_008618</name>
</gene>
<reference evidence="2" key="1">
    <citation type="journal article" date="2019" name="bioRxiv">
        <title>The Genome of the Zebra Mussel, Dreissena polymorpha: A Resource for Invasive Species Research.</title>
        <authorList>
            <person name="McCartney M.A."/>
            <person name="Auch B."/>
            <person name="Kono T."/>
            <person name="Mallez S."/>
            <person name="Zhang Y."/>
            <person name="Obille A."/>
            <person name="Becker A."/>
            <person name="Abrahante J.E."/>
            <person name="Garbe J."/>
            <person name="Badalamenti J.P."/>
            <person name="Herman A."/>
            <person name="Mangelson H."/>
            <person name="Liachko I."/>
            <person name="Sullivan S."/>
            <person name="Sone E.D."/>
            <person name="Koren S."/>
            <person name="Silverstein K.A.T."/>
            <person name="Beckman K.B."/>
            <person name="Gohl D.M."/>
        </authorList>
    </citation>
    <scope>NUCLEOTIDE SEQUENCE</scope>
    <source>
        <strain evidence="2">Duluth1</strain>
        <tissue evidence="2">Whole animal</tissue>
    </source>
</reference>
<sequence length="69" mass="8067">MGTPKQIGASSEVLEQTSGTTERRLHQNRTKYLYSITKRCRKICQTSKTSKGHKWSSYSRLRRAEEEVY</sequence>
<evidence type="ECO:0000313" key="3">
    <source>
        <dbReference type="Proteomes" id="UP000828390"/>
    </source>
</evidence>